<name>A0A942YEJ2_9BACI</name>
<dbReference type="EMBL" id="JAGYPG010000001">
    <property type="protein sequence ID" value="MBS4193968.1"/>
    <property type="molecule type" value="Genomic_DNA"/>
</dbReference>
<accession>A0A942YEJ2</accession>
<dbReference type="Proteomes" id="UP000681414">
    <property type="component" value="Unassembled WGS sequence"/>
</dbReference>
<organism evidence="1 2">
    <name type="scientific">Lederbergia citri</name>
    <dbReference type="NCBI Taxonomy" id="2833580"/>
    <lineage>
        <taxon>Bacteria</taxon>
        <taxon>Bacillati</taxon>
        <taxon>Bacillota</taxon>
        <taxon>Bacilli</taxon>
        <taxon>Bacillales</taxon>
        <taxon>Bacillaceae</taxon>
        <taxon>Lederbergia</taxon>
    </lineage>
</organism>
<dbReference type="Gene3D" id="3.40.1690.10">
    <property type="entry name" value="secretion proteins EscU"/>
    <property type="match status" value="1"/>
</dbReference>
<dbReference type="InterPro" id="IPR029025">
    <property type="entry name" value="T3SS_substrate_exporter_C"/>
</dbReference>
<dbReference type="InterPro" id="IPR006135">
    <property type="entry name" value="T3SS_substrate_exporter"/>
</dbReference>
<dbReference type="GO" id="GO:0005886">
    <property type="term" value="C:plasma membrane"/>
    <property type="evidence" value="ECO:0007669"/>
    <property type="project" value="TreeGrafter"/>
</dbReference>
<dbReference type="Pfam" id="PF01312">
    <property type="entry name" value="Bac_export_2"/>
    <property type="match status" value="1"/>
</dbReference>
<evidence type="ECO:0000313" key="2">
    <source>
        <dbReference type="Proteomes" id="UP000681414"/>
    </source>
</evidence>
<dbReference type="SUPFAM" id="SSF160544">
    <property type="entry name" value="EscU C-terminal domain-like"/>
    <property type="match status" value="1"/>
</dbReference>
<sequence length="97" mass="10756">MKNRKDDISIKEAVALHYQSDLHEAPIVVAKGKGLIADNILAKGEEHNIPVQQDATLVELLGQLNINETIPEDLYNAVAEVFAFIYKLDKHKGNGHL</sequence>
<gene>
    <name evidence="1" type="ORF">KHA97_02620</name>
</gene>
<comment type="caution">
    <text evidence="1">The sequence shown here is derived from an EMBL/GenBank/DDBJ whole genome shotgun (WGS) entry which is preliminary data.</text>
</comment>
<dbReference type="RefSeq" id="WP_213123196.1">
    <property type="nucleotide sequence ID" value="NZ_JAGYPG010000001.1"/>
</dbReference>
<protein>
    <submittedName>
        <fullName evidence="1">EscU/YscU/HrcU family type III secretion system export apparatus switch protein</fullName>
    </submittedName>
</protein>
<evidence type="ECO:0000313" key="1">
    <source>
        <dbReference type="EMBL" id="MBS4193968.1"/>
    </source>
</evidence>
<dbReference type="PANTHER" id="PTHR30531:SF12">
    <property type="entry name" value="FLAGELLAR BIOSYNTHETIC PROTEIN FLHB"/>
    <property type="match status" value="1"/>
</dbReference>
<reference evidence="1 2" key="1">
    <citation type="submission" date="2021-05" db="EMBL/GenBank/DDBJ databases">
        <title>Novel Bacillus species.</title>
        <authorList>
            <person name="Liu G."/>
        </authorList>
    </citation>
    <scope>NUCLEOTIDE SEQUENCE [LARGE SCALE GENOMIC DNA]</scope>
    <source>
        <strain evidence="2">FJAT-49780</strain>
    </source>
</reference>
<keyword evidence="2" id="KW-1185">Reference proteome</keyword>
<dbReference type="AlphaFoldDB" id="A0A942YEJ2"/>
<proteinExistence type="predicted"/>
<dbReference type="GO" id="GO:0009306">
    <property type="term" value="P:protein secretion"/>
    <property type="evidence" value="ECO:0007669"/>
    <property type="project" value="InterPro"/>
</dbReference>
<dbReference type="PANTHER" id="PTHR30531">
    <property type="entry name" value="FLAGELLAR BIOSYNTHETIC PROTEIN FLHB"/>
    <property type="match status" value="1"/>
</dbReference>